<dbReference type="Pfam" id="PF04773">
    <property type="entry name" value="FecR"/>
    <property type="match status" value="1"/>
</dbReference>
<dbReference type="PIRSF" id="PIRSF018266">
    <property type="entry name" value="FecR"/>
    <property type="match status" value="1"/>
</dbReference>
<comment type="caution">
    <text evidence="4">The sequence shown here is derived from an EMBL/GenBank/DDBJ whole genome shotgun (WGS) entry which is preliminary data.</text>
</comment>
<sequence length="338" mass="38498">MEEDFLKLYEKVQSGKCTPGEIELLENYKDRFILKNYDWTAEMGDREQVFEELHNRLKQETLIPLRARKLKLMIRWGVAASIMLVAGLSVAYFNIGSILSPGHTISVAKLKFETRNGEKKRIVLPDGTVVILNVKSSLTLYNDFGQNNRAVTIVGEALFDVVHKKNKPFKVHTKDFNINVLGTLFNIKAYANDKTSEATLLRGLISMQSTQNLQKIIMLKPSQKVTFSNIGQFDYTAKRKNTAPKITIDTYTELPDSIIVETAWTKNRLEIQDQDLKGIANLLERTFDVNIIINDAAVEGYKYTATFTTETIFDVLNTLKKSKHFNYQMRGGTIIITK</sequence>
<name>A0ABQ2BNV2_9SPHI</name>
<feature type="domain" description="FecR protein" evidence="2">
    <location>
        <begin position="112"/>
        <end position="205"/>
    </location>
</feature>
<dbReference type="EMBL" id="BMDJ01000011">
    <property type="protein sequence ID" value="GGI28657.1"/>
    <property type="molecule type" value="Genomic_DNA"/>
</dbReference>
<keyword evidence="1" id="KW-0472">Membrane</keyword>
<gene>
    <name evidence="4" type="ORF">GCM10008119_33740</name>
</gene>
<dbReference type="RefSeq" id="WP_188416707.1">
    <property type="nucleotide sequence ID" value="NZ_BMDJ01000011.1"/>
</dbReference>
<dbReference type="InterPro" id="IPR032508">
    <property type="entry name" value="FecR_C"/>
</dbReference>
<protein>
    <submittedName>
        <fullName evidence="4">Iron dicitrate transporter FecR</fullName>
    </submittedName>
</protein>
<organism evidence="4 5">
    <name type="scientific">Pedobacter mendelii</name>
    <dbReference type="NCBI Taxonomy" id="1908240"/>
    <lineage>
        <taxon>Bacteria</taxon>
        <taxon>Pseudomonadati</taxon>
        <taxon>Bacteroidota</taxon>
        <taxon>Sphingobacteriia</taxon>
        <taxon>Sphingobacteriales</taxon>
        <taxon>Sphingobacteriaceae</taxon>
        <taxon>Pedobacter</taxon>
    </lineage>
</organism>
<dbReference type="InterPro" id="IPR006860">
    <property type="entry name" value="FecR"/>
</dbReference>
<feature type="domain" description="Protein FecR C-terminal" evidence="3">
    <location>
        <begin position="269"/>
        <end position="336"/>
    </location>
</feature>
<evidence type="ECO:0000259" key="3">
    <source>
        <dbReference type="Pfam" id="PF16344"/>
    </source>
</evidence>
<keyword evidence="5" id="KW-1185">Reference proteome</keyword>
<dbReference type="Proteomes" id="UP000645390">
    <property type="component" value="Unassembled WGS sequence"/>
</dbReference>
<reference evidence="5" key="1">
    <citation type="journal article" date="2019" name="Int. J. Syst. Evol. Microbiol.">
        <title>The Global Catalogue of Microorganisms (GCM) 10K type strain sequencing project: providing services to taxonomists for standard genome sequencing and annotation.</title>
        <authorList>
            <consortium name="The Broad Institute Genomics Platform"/>
            <consortium name="The Broad Institute Genome Sequencing Center for Infectious Disease"/>
            <person name="Wu L."/>
            <person name="Ma J."/>
        </authorList>
    </citation>
    <scope>NUCLEOTIDE SEQUENCE [LARGE SCALE GENOMIC DNA]</scope>
    <source>
        <strain evidence="5">CCM 8939</strain>
    </source>
</reference>
<evidence type="ECO:0000259" key="2">
    <source>
        <dbReference type="Pfam" id="PF04773"/>
    </source>
</evidence>
<dbReference type="InterPro" id="IPR012373">
    <property type="entry name" value="Ferrdict_sens_TM"/>
</dbReference>
<dbReference type="Pfam" id="PF16344">
    <property type="entry name" value="FecR_C"/>
    <property type="match status" value="1"/>
</dbReference>
<evidence type="ECO:0000313" key="4">
    <source>
        <dbReference type="EMBL" id="GGI28657.1"/>
    </source>
</evidence>
<accession>A0ABQ2BNV2</accession>
<dbReference type="PANTHER" id="PTHR30273">
    <property type="entry name" value="PERIPLASMIC SIGNAL SENSOR AND SIGMA FACTOR ACTIVATOR FECR-RELATED"/>
    <property type="match status" value="1"/>
</dbReference>
<dbReference type="Gene3D" id="3.55.50.30">
    <property type="match status" value="1"/>
</dbReference>
<feature type="transmembrane region" description="Helical" evidence="1">
    <location>
        <begin position="72"/>
        <end position="93"/>
    </location>
</feature>
<evidence type="ECO:0000256" key="1">
    <source>
        <dbReference type="SAM" id="Phobius"/>
    </source>
</evidence>
<dbReference type="PANTHER" id="PTHR30273:SF2">
    <property type="entry name" value="PROTEIN FECR"/>
    <property type="match status" value="1"/>
</dbReference>
<keyword evidence="1" id="KW-0812">Transmembrane</keyword>
<keyword evidence="1" id="KW-1133">Transmembrane helix</keyword>
<dbReference type="Gene3D" id="2.60.120.1440">
    <property type="match status" value="1"/>
</dbReference>
<proteinExistence type="predicted"/>
<evidence type="ECO:0000313" key="5">
    <source>
        <dbReference type="Proteomes" id="UP000645390"/>
    </source>
</evidence>